<feature type="region of interest" description="Disordered" evidence="1">
    <location>
        <begin position="1"/>
        <end position="33"/>
    </location>
</feature>
<dbReference type="InterPro" id="IPR033788">
    <property type="entry name" value="VbhA-like"/>
</dbReference>
<gene>
    <name evidence="2" type="ORF">AOC05_17920</name>
</gene>
<name>A0A0M5M3T9_9MICC</name>
<feature type="compositionally biased region" description="Polar residues" evidence="1">
    <location>
        <begin position="1"/>
        <end position="15"/>
    </location>
</feature>
<dbReference type="KEGG" id="aaq:AOC05_17920"/>
<organism evidence="2 3">
    <name type="scientific">Arthrobacter alpinus</name>
    <dbReference type="NCBI Taxonomy" id="656366"/>
    <lineage>
        <taxon>Bacteria</taxon>
        <taxon>Bacillati</taxon>
        <taxon>Actinomycetota</taxon>
        <taxon>Actinomycetes</taxon>
        <taxon>Micrococcales</taxon>
        <taxon>Micrococcaceae</taxon>
        <taxon>Arthrobacter</taxon>
    </lineage>
</organism>
<proteinExistence type="predicted"/>
<accession>A0A0M5M3T9</accession>
<reference evidence="3" key="1">
    <citation type="submission" date="2015-09" db="EMBL/GenBank/DDBJ databases">
        <title>Complete genome of Arthrobacter alpinus strain R3.8.</title>
        <authorList>
            <person name="See-Too W.S."/>
            <person name="Chan K.G."/>
        </authorList>
    </citation>
    <scope>NUCLEOTIDE SEQUENCE [LARGE SCALE GENOMIC DNA]</scope>
    <source>
        <strain evidence="3">R3.8</strain>
    </source>
</reference>
<evidence type="ECO:0000313" key="3">
    <source>
        <dbReference type="Proteomes" id="UP000062833"/>
    </source>
</evidence>
<dbReference type="CDD" id="cd11586">
    <property type="entry name" value="VbhA_like"/>
    <property type="match status" value="1"/>
</dbReference>
<dbReference type="PATRIC" id="fig|656366.3.peg.3854"/>
<evidence type="ECO:0000256" key="1">
    <source>
        <dbReference type="SAM" id="MobiDB-lite"/>
    </source>
</evidence>
<evidence type="ECO:0000313" key="2">
    <source>
        <dbReference type="EMBL" id="ALE93770.1"/>
    </source>
</evidence>
<dbReference type="EMBL" id="CP012677">
    <property type="protein sequence ID" value="ALE93770.1"/>
    <property type="molecule type" value="Genomic_DNA"/>
</dbReference>
<dbReference type="OrthoDB" id="3267974at2"/>
<dbReference type="Proteomes" id="UP000062833">
    <property type="component" value="Chromosome"/>
</dbReference>
<keyword evidence="3" id="KW-1185">Reference proteome</keyword>
<dbReference type="AlphaFoldDB" id="A0A0M5M3T9"/>
<sequence>MTQKNPHSINNSQPTLPDPEAGSGSTAAQPLSKAEIDERMAYIDGVNGSAGHHLDDPYLRSLVHQQIAGEITGDEARELGRQYLETGRRP</sequence>
<evidence type="ECO:0008006" key="4">
    <source>
        <dbReference type="Google" id="ProtNLM"/>
    </source>
</evidence>
<dbReference type="RefSeq" id="WP_062008961.1">
    <property type="nucleotide sequence ID" value="NZ_CP012677.1"/>
</dbReference>
<protein>
    <recommendedName>
        <fullName evidence="4">Antitoxin VbhA domain-containing protein</fullName>
    </recommendedName>
</protein>